<dbReference type="OrthoDB" id="60650at2157"/>
<sequence length="173" mass="19145">MQNAESSWDFSPSQPVVGDVLKINGKNIPKSEVNIVISFEKDVPVKDGMYEYIFNNVDIPSPPNRYTVTAKNVENVKFSVKLLFWFTRKRKSSSGVAVFEDSNVPPGTYDTKIHGKANSGESSVRLNIQALQKIKADSDGNFSFSYDTSALPPGDFTLKVNDSAVNVTLYPNK</sequence>
<evidence type="ECO:0000313" key="2">
    <source>
        <dbReference type="Proteomes" id="UP000000391"/>
    </source>
</evidence>
<proteinExistence type="predicted"/>
<dbReference type="HOGENOM" id="CLU_060685_2_0_2"/>
<organism evidence="1 2">
    <name type="scientific">Methanohalobium evestigatum (strain ATCC BAA-1072 / DSM 3721 / NBRC 107634 / OCM 161 / Z-7303)</name>
    <dbReference type="NCBI Taxonomy" id="644295"/>
    <lineage>
        <taxon>Archaea</taxon>
        <taxon>Methanobacteriati</taxon>
        <taxon>Methanobacteriota</taxon>
        <taxon>Stenosarchaea group</taxon>
        <taxon>Methanomicrobia</taxon>
        <taxon>Methanosarcinales</taxon>
        <taxon>Methanosarcinaceae</taxon>
        <taxon>Methanohalobium</taxon>
    </lineage>
</organism>
<evidence type="ECO:0000313" key="1">
    <source>
        <dbReference type="EMBL" id="ADI74368.1"/>
    </source>
</evidence>
<protein>
    <submittedName>
        <fullName evidence="1">Uncharacterized protein</fullName>
    </submittedName>
</protein>
<reference evidence="1 2" key="1">
    <citation type="submission" date="2010-06" db="EMBL/GenBank/DDBJ databases">
        <title>Complete sequence chromosome of Methanohalobium evestigatum Z-7303.</title>
        <authorList>
            <consortium name="US DOE Joint Genome Institute"/>
            <person name="Lucas S."/>
            <person name="Copeland A."/>
            <person name="Lapidus A."/>
            <person name="Cheng J.-F."/>
            <person name="Bruce D."/>
            <person name="Goodwin L."/>
            <person name="Pitluck S."/>
            <person name="Saunders E."/>
            <person name="Detter J.C."/>
            <person name="Han C."/>
            <person name="Tapia R."/>
            <person name="Land M."/>
            <person name="Hauser L."/>
            <person name="Kyrpides N."/>
            <person name="Mikhailova N."/>
            <person name="Sieprawska-Lupa M."/>
            <person name="Whitman W.B."/>
            <person name="Anderson I."/>
            <person name="Woyke T."/>
        </authorList>
    </citation>
    <scope>NUCLEOTIDE SEQUENCE [LARGE SCALE GENOMIC DNA]</scope>
    <source>
        <strain evidence="2">ATCC BAA-1072 / DSM 3721 / NBRC 107634 / OCM 161 / Z-7303</strain>
    </source>
</reference>
<dbReference type="GeneID" id="9347156"/>
<dbReference type="EMBL" id="CP002069">
    <property type="protein sequence ID" value="ADI74368.1"/>
    <property type="molecule type" value="Genomic_DNA"/>
</dbReference>
<dbReference type="Proteomes" id="UP000000391">
    <property type="component" value="Chromosome"/>
</dbReference>
<gene>
    <name evidence="1" type="ordered locus">Metev_1516</name>
</gene>
<keyword evidence="2" id="KW-1185">Reference proteome</keyword>
<dbReference type="STRING" id="644295.Metev_1516"/>
<name>D7E9U6_METEZ</name>
<dbReference type="RefSeq" id="WP_013194933.1">
    <property type="nucleotide sequence ID" value="NC_014253.1"/>
</dbReference>
<dbReference type="KEGG" id="mev:Metev_1516"/>
<accession>D7E9U6</accession>
<dbReference type="AlphaFoldDB" id="D7E9U6"/>